<proteinExistence type="inferred from homology"/>
<dbReference type="InterPro" id="IPR007387">
    <property type="entry name" value="TRAP_DctQ"/>
</dbReference>
<dbReference type="PANTHER" id="PTHR35011">
    <property type="entry name" value="2,3-DIKETO-L-GULONATE TRAP TRANSPORTER SMALL PERMEASE PROTEIN YIAM"/>
    <property type="match status" value="1"/>
</dbReference>
<evidence type="ECO:0000256" key="2">
    <source>
        <dbReference type="ARBA" id="ARBA00022448"/>
    </source>
</evidence>
<feature type="transmembrane region" description="Helical" evidence="9">
    <location>
        <begin position="140"/>
        <end position="164"/>
    </location>
</feature>
<reference evidence="11" key="2">
    <citation type="journal article" date="2021" name="Syst. Appl. Microbiol.">
        <title>Roseomonas hellenica sp. nov., isolated from roots of wild-growing Alkanna tinctoria.</title>
        <authorList>
            <person name="Rat A."/>
            <person name="Naranjo H.D."/>
            <person name="Lebbe L."/>
            <person name="Cnockaert M."/>
            <person name="Krigas N."/>
            <person name="Grigoriadou K."/>
            <person name="Maloupa E."/>
            <person name="Willems A."/>
        </authorList>
    </citation>
    <scope>NUCLEOTIDE SEQUENCE</scope>
    <source>
        <strain evidence="11">LMG 28251</strain>
    </source>
</reference>
<evidence type="ECO:0000256" key="1">
    <source>
        <dbReference type="ARBA" id="ARBA00004429"/>
    </source>
</evidence>
<dbReference type="Proteomes" id="UP001196068">
    <property type="component" value="Unassembled WGS sequence"/>
</dbReference>
<evidence type="ECO:0000256" key="6">
    <source>
        <dbReference type="ARBA" id="ARBA00022989"/>
    </source>
</evidence>
<comment type="subunit">
    <text evidence="9">The complex comprises the extracytoplasmic solute receptor protein and the two transmembrane proteins.</text>
</comment>
<dbReference type="GO" id="GO:0015740">
    <property type="term" value="P:C4-dicarboxylate transport"/>
    <property type="evidence" value="ECO:0007669"/>
    <property type="project" value="TreeGrafter"/>
</dbReference>
<evidence type="ECO:0000256" key="9">
    <source>
        <dbReference type="RuleBase" id="RU369079"/>
    </source>
</evidence>
<evidence type="ECO:0000259" key="10">
    <source>
        <dbReference type="Pfam" id="PF04290"/>
    </source>
</evidence>
<comment type="similarity">
    <text evidence="8 9">Belongs to the TRAP transporter small permease family.</text>
</comment>
<evidence type="ECO:0000256" key="4">
    <source>
        <dbReference type="ARBA" id="ARBA00022519"/>
    </source>
</evidence>
<feature type="domain" description="Tripartite ATP-independent periplasmic transporters DctQ component" evidence="10">
    <location>
        <begin position="30"/>
        <end position="153"/>
    </location>
</feature>
<evidence type="ECO:0000313" key="12">
    <source>
        <dbReference type="Proteomes" id="UP001196068"/>
    </source>
</evidence>
<evidence type="ECO:0000256" key="7">
    <source>
        <dbReference type="ARBA" id="ARBA00023136"/>
    </source>
</evidence>
<dbReference type="RefSeq" id="WP_211874137.1">
    <property type="nucleotide sequence ID" value="NZ_JAAEDH010000009.1"/>
</dbReference>
<evidence type="ECO:0000256" key="3">
    <source>
        <dbReference type="ARBA" id="ARBA00022475"/>
    </source>
</evidence>
<keyword evidence="5 9" id="KW-0812">Transmembrane</keyword>
<comment type="caution">
    <text evidence="9">Lacks conserved residue(s) required for the propagation of feature annotation.</text>
</comment>
<keyword evidence="7 9" id="KW-0472">Membrane</keyword>
<dbReference type="AlphaFoldDB" id="A0AAF1JYX9"/>
<keyword evidence="3" id="KW-1003">Cell membrane</keyword>
<dbReference type="PANTHER" id="PTHR35011:SF10">
    <property type="entry name" value="TRAP TRANSPORTER SMALL PERMEASE PROTEIN"/>
    <property type="match status" value="1"/>
</dbReference>
<protein>
    <recommendedName>
        <fullName evidence="9">TRAP transporter small permease protein</fullName>
    </recommendedName>
</protein>
<dbReference type="EMBL" id="JAAEDH010000009">
    <property type="protein sequence ID" value="MBR0655298.1"/>
    <property type="molecule type" value="Genomic_DNA"/>
</dbReference>
<comment type="subcellular location">
    <subcellularLocation>
        <location evidence="1 9">Cell inner membrane</location>
        <topology evidence="1 9">Multi-pass membrane protein</topology>
    </subcellularLocation>
</comment>
<evidence type="ECO:0000313" key="11">
    <source>
        <dbReference type="EMBL" id="MBR0655298.1"/>
    </source>
</evidence>
<comment type="function">
    <text evidence="9">Part of the tripartite ATP-independent periplasmic (TRAP) transport system.</text>
</comment>
<organism evidence="11 12">
    <name type="scientific">Plastoroseomonas arctica</name>
    <dbReference type="NCBI Taxonomy" id="1509237"/>
    <lineage>
        <taxon>Bacteria</taxon>
        <taxon>Pseudomonadati</taxon>
        <taxon>Pseudomonadota</taxon>
        <taxon>Alphaproteobacteria</taxon>
        <taxon>Acetobacterales</taxon>
        <taxon>Acetobacteraceae</taxon>
        <taxon>Plastoroseomonas</taxon>
    </lineage>
</organism>
<dbReference type="GO" id="GO:0022857">
    <property type="term" value="F:transmembrane transporter activity"/>
    <property type="evidence" value="ECO:0007669"/>
    <property type="project" value="UniProtKB-UniRule"/>
</dbReference>
<comment type="caution">
    <text evidence="11">The sequence shown here is derived from an EMBL/GenBank/DDBJ whole genome shotgun (WGS) entry which is preliminary data.</text>
</comment>
<reference evidence="11" key="1">
    <citation type="submission" date="2020-01" db="EMBL/GenBank/DDBJ databases">
        <authorList>
            <person name="Rat A."/>
        </authorList>
    </citation>
    <scope>NUCLEOTIDE SEQUENCE</scope>
    <source>
        <strain evidence="11">LMG 28251</strain>
    </source>
</reference>
<keyword evidence="2 9" id="KW-0813">Transport</keyword>
<gene>
    <name evidence="11" type="ORF">GXW79_09405</name>
</gene>
<dbReference type="GO" id="GO:0005886">
    <property type="term" value="C:plasma membrane"/>
    <property type="evidence" value="ECO:0007669"/>
    <property type="project" value="UniProtKB-SubCell"/>
</dbReference>
<keyword evidence="4 9" id="KW-0997">Cell inner membrane</keyword>
<evidence type="ECO:0000256" key="5">
    <source>
        <dbReference type="ARBA" id="ARBA00022692"/>
    </source>
</evidence>
<keyword evidence="6 9" id="KW-1133">Transmembrane helix</keyword>
<sequence>MIARNPVARYVEAPARWVALAGGWWLLALSLLTCVEILLRKFAGISLQGVDEIGGYTLAIFSSLSFAWALVAKSHARVDFLLGRMPGWVRAVLNASAYVLLAAFAIYTAWRGYSVLEESLEFQARANSPLQTPLWIPQGAWLAGLVVFALASGAYAAHALWLLVVDRSRLNDLYGPMTLDEEVATEASAILARLDEAEAR</sequence>
<name>A0AAF1JYX9_9PROT</name>
<dbReference type="InterPro" id="IPR055348">
    <property type="entry name" value="DctQ"/>
</dbReference>
<keyword evidence="12" id="KW-1185">Reference proteome</keyword>
<feature type="transmembrane region" description="Helical" evidence="9">
    <location>
        <begin position="91"/>
        <end position="110"/>
    </location>
</feature>
<feature type="transmembrane region" description="Helical" evidence="9">
    <location>
        <begin position="53"/>
        <end position="71"/>
    </location>
</feature>
<dbReference type="Pfam" id="PF04290">
    <property type="entry name" value="DctQ"/>
    <property type="match status" value="1"/>
</dbReference>
<accession>A0AAF1JYX9</accession>
<evidence type="ECO:0000256" key="8">
    <source>
        <dbReference type="ARBA" id="ARBA00038436"/>
    </source>
</evidence>